<reference evidence="1" key="1">
    <citation type="submission" date="2022-11" db="EMBL/GenBank/DDBJ databases">
        <authorList>
            <person name="Petersen C."/>
        </authorList>
    </citation>
    <scope>NUCLEOTIDE SEQUENCE</scope>
    <source>
        <strain evidence="1">IBT 19713</strain>
    </source>
</reference>
<dbReference type="Proteomes" id="UP001150941">
    <property type="component" value="Unassembled WGS sequence"/>
</dbReference>
<proteinExistence type="predicted"/>
<dbReference type="OrthoDB" id="4369470at2759"/>
<accession>A0A9W9NSM9</accession>
<dbReference type="EMBL" id="JAPQKS010000005">
    <property type="protein sequence ID" value="KAJ5225400.1"/>
    <property type="molecule type" value="Genomic_DNA"/>
</dbReference>
<dbReference type="RefSeq" id="XP_058328811.1">
    <property type="nucleotide sequence ID" value="XM_058475921.1"/>
</dbReference>
<gene>
    <name evidence="1" type="ORF">N7468_006625</name>
</gene>
<keyword evidence="2" id="KW-1185">Reference proteome</keyword>
<reference evidence="1" key="2">
    <citation type="journal article" date="2023" name="IMA Fungus">
        <title>Comparative genomic study of the Penicillium genus elucidates a diverse pangenome and 15 lateral gene transfer events.</title>
        <authorList>
            <person name="Petersen C."/>
            <person name="Sorensen T."/>
            <person name="Nielsen M.R."/>
            <person name="Sondergaard T.E."/>
            <person name="Sorensen J.L."/>
            <person name="Fitzpatrick D.A."/>
            <person name="Frisvad J.C."/>
            <person name="Nielsen K.L."/>
        </authorList>
    </citation>
    <scope>NUCLEOTIDE SEQUENCE</scope>
    <source>
        <strain evidence="1">IBT 19713</strain>
    </source>
</reference>
<evidence type="ECO:0000313" key="2">
    <source>
        <dbReference type="Proteomes" id="UP001150941"/>
    </source>
</evidence>
<dbReference type="AlphaFoldDB" id="A0A9W9NSM9"/>
<dbReference type="GeneID" id="83203224"/>
<protein>
    <submittedName>
        <fullName evidence="1">Uncharacterized protein</fullName>
    </submittedName>
</protein>
<name>A0A9W9NSM9_9EURO</name>
<comment type="caution">
    <text evidence="1">The sequence shown here is derived from an EMBL/GenBank/DDBJ whole genome shotgun (WGS) entry which is preliminary data.</text>
</comment>
<sequence length="178" mass="20381">MVTKILSAKARYAQKWTEDFNATGDIKAERVPLDPSPLFYAFGVPCIALYRGYYILAGFQALRSYGRSANVKNNATIKTAQKDWLIGPLLASTDFVNTQVNLIRIYHDETAQKVTARLKSEANSERYVLVFRIQIYTGTRPDIQYTRRNLTEPYTISPRVKSYWLDRSVASDRASNFH</sequence>
<evidence type="ECO:0000313" key="1">
    <source>
        <dbReference type="EMBL" id="KAJ5225400.1"/>
    </source>
</evidence>
<organism evidence="1 2">
    <name type="scientific">Penicillium chermesinum</name>
    <dbReference type="NCBI Taxonomy" id="63820"/>
    <lineage>
        <taxon>Eukaryota</taxon>
        <taxon>Fungi</taxon>
        <taxon>Dikarya</taxon>
        <taxon>Ascomycota</taxon>
        <taxon>Pezizomycotina</taxon>
        <taxon>Eurotiomycetes</taxon>
        <taxon>Eurotiomycetidae</taxon>
        <taxon>Eurotiales</taxon>
        <taxon>Aspergillaceae</taxon>
        <taxon>Penicillium</taxon>
    </lineage>
</organism>